<dbReference type="InterPro" id="IPR044640">
    <property type="entry name" value="RU2A"/>
</dbReference>
<comment type="caution">
    <text evidence="8">The sequence shown here is derived from an EMBL/GenBank/DDBJ whole genome shotgun (WGS) entry which is preliminary data.</text>
</comment>
<dbReference type="PANTHER" id="PTHR10552:SF6">
    <property type="entry name" value="U2 SMALL NUCLEAR RIBONUCLEOPROTEIN A"/>
    <property type="match status" value="1"/>
</dbReference>
<gene>
    <name evidence="8" type="ORF">DHA2_151293</name>
</gene>
<dbReference type="Proteomes" id="UP000018320">
    <property type="component" value="Unassembled WGS sequence"/>
</dbReference>
<feature type="region of interest" description="Disordered" evidence="7">
    <location>
        <begin position="332"/>
        <end position="356"/>
    </location>
</feature>
<dbReference type="PROSITE" id="PS51450">
    <property type="entry name" value="LRR"/>
    <property type="match status" value="2"/>
</dbReference>
<dbReference type="SUPFAM" id="SSF52058">
    <property type="entry name" value="L domain-like"/>
    <property type="match status" value="1"/>
</dbReference>
<name>V6TLW8_GIAIN</name>
<dbReference type="InterPro" id="IPR001611">
    <property type="entry name" value="Leu-rich_rpt"/>
</dbReference>
<sequence length="1166" mass="131610">MGAHRSMQPAGGKSYVAHQLYRTAIQQEYAVRTRSAQNRGAKPQKQLPNRPLTLLSTYIEKYPACFSAGKINIIEKGIEEIDVLPSQYRGISTLFLSNNRISDLAGVTQFPRLRSLSLAYNDIVDISQLEYLSALPNLRTLRLDGNGIARQSDYRIRVIAACASLQSLDGQDVTEAEREEAAKLVVGGFDATSKPRQANCVVEIAQRFSPKSLREKLKAAQHIEGNKLPNDVQSHIENTAQVGDRPLSNASLVRDMTTLPGDQPSTILRSLHEADRDEKDIFKHATESAPHSIELFPNKMNMRTFSELAEAEAQSMHSGHRPDPISLNKLHKQNEHARSARPSSTEGRPDPLVSLTQASTATYNQIAESRRKRSASISLHKQINGSINSSFQAHKGPGYVSDLSNTGMIIGDLDVHLSSDQSAHSPAHIINRYSLSSPQELQSIIAEQARELSLLRAKYSDSSSKQQSFSSGSYLNENSGDYSATARKQTARLEHFAALFTRIMKRAALGTFVQNCRAQMRLGKLENHAHAQYRYFLLSRSFATIRKLSQDCFKSVLLETVILPQQRLRNIFITWKAHVSELNAHKSQSVTRRDFSKAIEYYETQILQRIALLSLCAESERRASERSQRYARWLELHGPPRTDILSFRGVLNLWRERLSCMRHAESAIQLNTRTRLICRAWVSLLRYTRRAEKIRAMVALKNRVITRTAFGALVQRYLRMRQTRIMVQLLVSRLDSTLRKRAFHTWKSQTPLLIMHPAIKAFIELHASRADTLAAQLLMKRSFKIWRYSSDSSTAILLTSLQSNRNRDLALLAMGSLRSALYLRTRDTLAKATDRDNELGQAYVQKLKGKISVLSKELSANVTAQHALRDKVTQLEGKYNDLLCAQQAHEDTLASRDKRIVALEQELEAVRNIDHLHVEAEFTDIALLRVELKSLAEKYANLQTDHHALLGQNRRLQADIQARDTTIQEQLEANRLLREGIMQAQQFKSDMIAKTARTEAQLLATRAQLSAVDQAATLDRADHQAAVEESMRLTEEAKAEVQSLKEDIQYYKGLDFAQRTKIMSLEMQKEELAQRETRMQEQIMDLAYSAARPSGADVLQEGSRSLAIGDFSSQSGISATIKPVINYMRTKDEPSPVIKRPSIDINSIDLEIEELQNKIADKFFQS</sequence>
<evidence type="ECO:0000256" key="1">
    <source>
        <dbReference type="ARBA" id="ARBA00004123"/>
    </source>
</evidence>
<comment type="similarity">
    <text evidence="5">Belongs to the U2 small nuclear ribonucleoprotein A family.</text>
</comment>
<dbReference type="Gene3D" id="3.80.10.10">
    <property type="entry name" value="Ribonuclease Inhibitor"/>
    <property type="match status" value="1"/>
</dbReference>
<organism evidence="8 9">
    <name type="scientific">Giardia intestinalis</name>
    <name type="common">Giardia lamblia</name>
    <dbReference type="NCBI Taxonomy" id="5741"/>
    <lineage>
        <taxon>Eukaryota</taxon>
        <taxon>Metamonada</taxon>
        <taxon>Diplomonadida</taxon>
        <taxon>Hexamitidae</taxon>
        <taxon>Giardiinae</taxon>
        <taxon>Giardia</taxon>
    </lineage>
</organism>
<keyword evidence="2" id="KW-0433">Leucine-rich repeat</keyword>
<protein>
    <submittedName>
        <fullName evidence="8">Chromosome segregation protein SMC</fullName>
    </submittedName>
</protein>
<reference evidence="9" key="1">
    <citation type="submission" date="2012-02" db="EMBL/GenBank/DDBJ databases">
        <title>Genome sequencing of Giardia lamblia Genotypes A2 and B isolates (DH and GS) and comparative analysis with the genomes of Genotypes A1 and E (WB and Pig).</title>
        <authorList>
            <person name="Adam R."/>
            <person name="Dahlstrom E."/>
            <person name="Martens C."/>
            <person name="Bruno D."/>
            <person name="Barbian K."/>
            <person name="Porcella S.F."/>
            <person name="Nash T."/>
        </authorList>
    </citation>
    <scope>NUCLEOTIDE SEQUENCE</scope>
    <source>
        <strain evidence="9">DH</strain>
    </source>
</reference>
<reference evidence="8 9" key="2">
    <citation type="journal article" date="2013" name="Genome Biol. Evol.">
        <title>Genome sequencing of Giardia lamblia genotypes A2 and B isolates (DH and GS) and comparative analysis with the genomes of genotypes A1 and E (WB and Pig).</title>
        <authorList>
            <person name="Adam R.D."/>
            <person name="Dahlstrom E.W."/>
            <person name="Martens C.A."/>
            <person name="Bruno D.P."/>
            <person name="Barbian K.D."/>
            <person name="Ricklefs S.M."/>
            <person name="Hernandez M.M."/>
            <person name="Narla N.P."/>
            <person name="Patel R.B."/>
            <person name="Porcella S.F."/>
            <person name="Nash T.E."/>
        </authorList>
    </citation>
    <scope>NUCLEOTIDE SEQUENCE [LARGE SCALE GENOMIC DNA]</scope>
    <source>
        <strain evidence="8 9">DH</strain>
    </source>
</reference>
<dbReference type="AlphaFoldDB" id="V6TLW8"/>
<keyword evidence="3" id="KW-0677">Repeat</keyword>
<dbReference type="GO" id="GO:0030620">
    <property type="term" value="F:U2 snRNA binding"/>
    <property type="evidence" value="ECO:0007669"/>
    <property type="project" value="InterPro"/>
</dbReference>
<evidence type="ECO:0000313" key="9">
    <source>
        <dbReference type="Proteomes" id="UP000018320"/>
    </source>
</evidence>
<proteinExistence type="inferred from homology"/>
<accession>V6TLW8</accession>
<dbReference type="VEuPathDB" id="GiardiaDB:DHA2_151293"/>
<dbReference type="InterPro" id="IPR032675">
    <property type="entry name" value="LRR_dom_sf"/>
</dbReference>
<evidence type="ECO:0000256" key="7">
    <source>
        <dbReference type="SAM" id="MobiDB-lite"/>
    </source>
</evidence>
<dbReference type="VEuPathDB" id="GiardiaDB:GL50803_0017118"/>
<dbReference type="Pfam" id="PF14580">
    <property type="entry name" value="LRR_9"/>
    <property type="match status" value="1"/>
</dbReference>
<evidence type="ECO:0000256" key="5">
    <source>
        <dbReference type="ARBA" id="ARBA00024196"/>
    </source>
</evidence>
<evidence type="ECO:0000256" key="3">
    <source>
        <dbReference type="ARBA" id="ARBA00022737"/>
    </source>
</evidence>
<evidence type="ECO:0000256" key="2">
    <source>
        <dbReference type="ARBA" id="ARBA00022614"/>
    </source>
</evidence>
<evidence type="ECO:0000313" key="8">
    <source>
        <dbReference type="EMBL" id="ESU39706.1"/>
    </source>
</evidence>
<dbReference type="GO" id="GO:0005634">
    <property type="term" value="C:nucleus"/>
    <property type="evidence" value="ECO:0007669"/>
    <property type="project" value="UniProtKB-SubCell"/>
</dbReference>
<dbReference type="EMBL" id="AHGT01000001">
    <property type="protein sequence ID" value="ESU39706.1"/>
    <property type="molecule type" value="Genomic_DNA"/>
</dbReference>
<dbReference type="VEuPathDB" id="GiardiaDB:GL50581_4367"/>
<keyword evidence="6" id="KW-0175">Coiled coil</keyword>
<comment type="subcellular location">
    <subcellularLocation>
        <location evidence="1">Nucleus</location>
    </subcellularLocation>
</comment>
<evidence type="ECO:0000256" key="4">
    <source>
        <dbReference type="ARBA" id="ARBA00023242"/>
    </source>
</evidence>
<dbReference type="VEuPathDB" id="GiardiaDB:QR46_0273"/>
<feature type="coiled-coil region" evidence="6">
    <location>
        <begin position="1027"/>
        <end position="1082"/>
    </location>
</feature>
<keyword evidence="4" id="KW-0539">Nucleus</keyword>
<dbReference type="PANTHER" id="PTHR10552">
    <property type="entry name" value="U2 SMALL NUCLEAR RIBONUCLEOPROTEIN A"/>
    <property type="match status" value="1"/>
</dbReference>
<evidence type="ECO:0000256" key="6">
    <source>
        <dbReference type="SAM" id="Coils"/>
    </source>
</evidence>
<dbReference type="GO" id="GO:0000398">
    <property type="term" value="P:mRNA splicing, via spliceosome"/>
    <property type="evidence" value="ECO:0007669"/>
    <property type="project" value="InterPro"/>
</dbReference>